<sequence length="74" mass="8210">MRLNRPVSIRQVIEAIQRLTRGGDARFGEVAYGPGENMVLYAGVSEAKAILGWDPRVPLEAGLERTTQWIRDAS</sequence>
<evidence type="ECO:0008006" key="2">
    <source>
        <dbReference type="Google" id="ProtNLM"/>
    </source>
</evidence>
<organism evidence="1">
    <name type="scientific">marine metagenome</name>
    <dbReference type="NCBI Taxonomy" id="408172"/>
    <lineage>
        <taxon>unclassified sequences</taxon>
        <taxon>metagenomes</taxon>
        <taxon>ecological metagenomes</taxon>
    </lineage>
</organism>
<accession>A0A381XV82</accession>
<proteinExistence type="predicted"/>
<gene>
    <name evidence="1" type="ORF">METZ01_LOCUS120961</name>
</gene>
<protein>
    <recommendedName>
        <fullName evidence="2">NAD(P)-binding domain-containing protein</fullName>
    </recommendedName>
</protein>
<dbReference type="Gene3D" id="3.90.25.10">
    <property type="entry name" value="UDP-galactose 4-epimerase, domain 1"/>
    <property type="match status" value="1"/>
</dbReference>
<dbReference type="EMBL" id="UINC01016342">
    <property type="protein sequence ID" value="SVA68107.1"/>
    <property type="molecule type" value="Genomic_DNA"/>
</dbReference>
<dbReference type="AlphaFoldDB" id="A0A381XV82"/>
<dbReference type="InterPro" id="IPR036291">
    <property type="entry name" value="NAD(P)-bd_dom_sf"/>
</dbReference>
<name>A0A381XV82_9ZZZZ</name>
<dbReference type="SUPFAM" id="SSF51735">
    <property type="entry name" value="NAD(P)-binding Rossmann-fold domains"/>
    <property type="match status" value="1"/>
</dbReference>
<reference evidence="1" key="1">
    <citation type="submission" date="2018-05" db="EMBL/GenBank/DDBJ databases">
        <authorList>
            <person name="Lanie J.A."/>
            <person name="Ng W.-L."/>
            <person name="Kazmierczak K.M."/>
            <person name="Andrzejewski T.M."/>
            <person name="Davidsen T.M."/>
            <person name="Wayne K.J."/>
            <person name="Tettelin H."/>
            <person name="Glass J.I."/>
            <person name="Rusch D."/>
            <person name="Podicherti R."/>
            <person name="Tsui H.-C.T."/>
            <person name="Winkler M.E."/>
        </authorList>
    </citation>
    <scope>NUCLEOTIDE SEQUENCE</scope>
</reference>
<evidence type="ECO:0000313" key="1">
    <source>
        <dbReference type="EMBL" id="SVA68107.1"/>
    </source>
</evidence>